<accession>A0A401UUS6</accession>
<dbReference type="RefSeq" id="WP_125006735.1">
    <property type="nucleotide sequence ID" value="NZ_BHYK01000124.1"/>
</dbReference>
<gene>
    <name evidence="2" type="ORF">Ctaglu_49330</name>
</gene>
<reference evidence="2 3" key="1">
    <citation type="submission" date="2018-11" db="EMBL/GenBank/DDBJ databases">
        <title>Genome sequencing and assembly of Clostridium tagluense strain A121.</title>
        <authorList>
            <person name="Murakami T."/>
            <person name="Segawa T."/>
            <person name="Shcherbakova V.A."/>
            <person name="Mori H."/>
            <person name="Yoshimura Y."/>
        </authorList>
    </citation>
    <scope>NUCLEOTIDE SEQUENCE [LARGE SCALE GENOMIC DNA]</scope>
    <source>
        <strain evidence="2 3">A121</strain>
    </source>
</reference>
<keyword evidence="1" id="KW-0175">Coiled coil</keyword>
<keyword evidence="3" id="KW-1185">Reference proteome</keyword>
<evidence type="ECO:0000256" key="1">
    <source>
        <dbReference type="SAM" id="Coils"/>
    </source>
</evidence>
<evidence type="ECO:0000313" key="2">
    <source>
        <dbReference type="EMBL" id="GCD13310.1"/>
    </source>
</evidence>
<evidence type="ECO:0000313" key="3">
    <source>
        <dbReference type="Proteomes" id="UP000287872"/>
    </source>
</evidence>
<proteinExistence type="predicted"/>
<sequence length="91" mass="10492">MSSRISALKNKINRLENTISFKNIKAKEKEIMELKQKVNCKEEDIANLVDGIRRTSRELKDANESIVTLNTNIKSSEDKKIKNKIKKLFVS</sequence>
<organism evidence="2 3">
    <name type="scientific">Clostridium tagluense</name>
    <dbReference type="NCBI Taxonomy" id="360422"/>
    <lineage>
        <taxon>Bacteria</taxon>
        <taxon>Bacillati</taxon>
        <taxon>Bacillota</taxon>
        <taxon>Clostridia</taxon>
        <taxon>Eubacteriales</taxon>
        <taxon>Clostridiaceae</taxon>
        <taxon>Clostridium</taxon>
    </lineage>
</organism>
<protein>
    <submittedName>
        <fullName evidence="2">Uncharacterized protein</fullName>
    </submittedName>
</protein>
<dbReference type="EMBL" id="BHYK01000124">
    <property type="protein sequence ID" value="GCD13310.1"/>
    <property type="molecule type" value="Genomic_DNA"/>
</dbReference>
<dbReference type="Gene3D" id="1.20.5.340">
    <property type="match status" value="1"/>
</dbReference>
<feature type="coiled-coil region" evidence="1">
    <location>
        <begin position="5"/>
        <end position="79"/>
    </location>
</feature>
<dbReference type="AlphaFoldDB" id="A0A401UUS6"/>
<comment type="caution">
    <text evidence="2">The sequence shown here is derived from an EMBL/GenBank/DDBJ whole genome shotgun (WGS) entry which is preliminary data.</text>
</comment>
<name>A0A401UUS6_9CLOT</name>
<dbReference type="Proteomes" id="UP000287872">
    <property type="component" value="Unassembled WGS sequence"/>
</dbReference>